<evidence type="ECO:0000313" key="2">
    <source>
        <dbReference type="EMBL" id="QHT33129.1"/>
    </source>
</evidence>
<dbReference type="AlphaFoldDB" id="A0A6C0EXU7"/>
<protein>
    <submittedName>
        <fullName evidence="2">Uncharacterized protein</fullName>
    </submittedName>
</protein>
<evidence type="ECO:0000256" key="1">
    <source>
        <dbReference type="SAM" id="MobiDB-lite"/>
    </source>
</evidence>
<organism evidence="2">
    <name type="scientific">viral metagenome</name>
    <dbReference type="NCBI Taxonomy" id="1070528"/>
    <lineage>
        <taxon>unclassified sequences</taxon>
        <taxon>metagenomes</taxon>
        <taxon>organismal metagenomes</taxon>
    </lineage>
</organism>
<sequence length="112" mass="12072">MPEYNLYSNLFKKKCCPPKPLKKNIYNPNLISKFPINMRIAHQIVTSVGTANQCYTVVDKQLNAYGKWAGCPGGSGPGYSSTMRYMPNENSSGLGPNIGGVNGGPATTNRNG</sequence>
<dbReference type="EMBL" id="MN738958">
    <property type="protein sequence ID" value="QHT33129.1"/>
    <property type="molecule type" value="Genomic_DNA"/>
</dbReference>
<name>A0A6C0EXU7_9ZZZZ</name>
<accession>A0A6C0EXU7</accession>
<reference evidence="2" key="1">
    <citation type="journal article" date="2020" name="Nature">
        <title>Giant virus diversity and host interactions through global metagenomics.</title>
        <authorList>
            <person name="Schulz F."/>
            <person name="Roux S."/>
            <person name="Paez-Espino D."/>
            <person name="Jungbluth S."/>
            <person name="Walsh D.A."/>
            <person name="Denef V.J."/>
            <person name="McMahon K.D."/>
            <person name="Konstantinidis K.T."/>
            <person name="Eloe-Fadrosh E.A."/>
            <person name="Kyrpides N.C."/>
            <person name="Woyke T."/>
        </authorList>
    </citation>
    <scope>NUCLEOTIDE SEQUENCE</scope>
    <source>
        <strain evidence="2">GVMAG-M-3300009161-34</strain>
    </source>
</reference>
<feature type="region of interest" description="Disordered" evidence="1">
    <location>
        <begin position="82"/>
        <end position="112"/>
    </location>
</feature>
<proteinExistence type="predicted"/>